<protein>
    <submittedName>
        <fullName evidence="2">Uncharacterized protein</fullName>
    </submittedName>
</protein>
<dbReference type="RefSeq" id="WP_069995186.1">
    <property type="nucleotide sequence ID" value="NZ_FMPG01000003.1"/>
</dbReference>
<evidence type="ECO:0000313" key="1">
    <source>
        <dbReference type="EMBL" id="SCS70720.1"/>
    </source>
</evidence>
<evidence type="ECO:0000313" key="4">
    <source>
        <dbReference type="Proteomes" id="UP000095768"/>
    </source>
</evidence>
<dbReference type="EMBL" id="FMPG01000003">
    <property type="protein sequence ID" value="SCS78031.1"/>
    <property type="molecule type" value="Genomic_DNA"/>
</dbReference>
<dbReference type="EMBL" id="FMPI01000005">
    <property type="protein sequence ID" value="SCS70720.1"/>
    <property type="molecule type" value="Genomic_DNA"/>
</dbReference>
<evidence type="ECO:0000313" key="2">
    <source>
        <dbReference type="EMBL" id="SCS78031.1"/>
    </source>
</evidence>
<dbReference type="Proteomes" id="UP000095768">
    <property type="component" value="Unassembled WGS sequence"/>
</dbReference>
<dbReference type="OrthoDB" id="2397929at2"/>
<proteinExistence type="predicted"/>
<name>A0A1D4KVD3_9STAP</name>
<reference evidence="1 3" key="2">
    <citation type="submission" date="2016-09" db="EMBL/GenBank/DDBJ databases">
        <authorList>
            <consortium name="Pathogen Informatics"/>
            <person name="Sun Q."/>
            <person name="Inoue M."/>
        </authorList>
    </citation>
    <scope>NUCLEOTIDE SEQUENCE [LARGE SCALE GENOMIC DNA]</scope>
    <source>
        <strain evidence="1 3">82C</strain>
    </source>
</reference>
<gene>
    <name evidence="2" type="ORF">SAMEA2297795_01130</name>
    <name evidence="1" type="ORF">SAMEA2297796_00973</name>
</gene>
<evidence type="ECO:0000313" key="3">
    <source>
        <dbReference type="Proteomes" id="UP000095412"/>
    </source>
</evidence>
<dbReference type="Proteomes" id="UP000095412">
    <property type="component" value="Unassembled WGS sequence"/>
</dbReference>
<accession>A0A1D4KVD3</accession>
<reference evidence="2 4" key="1">
    <citation type="submission" date="2016-09" db="EMBL/GenBank/DDBJ databases">
        <authorList>
            <consortium name="Pathogen Informatics"/>
        </authorList>
    </citation>
    <scope>NUCLEOTIDE SEQUENCE [LARGE SCALE GENOMIC DNA]</scope>
    <source>
        <strain evidence="2 4">82B</strain>
    </source>
</reference>
<keyword evidence="3" id="KW-1185">Reference proteome</keyword>
<sequence length="109" mass="13249">MYQLELHDLEKRIAKLINLIEVFKFGYVTNHRHKPQYKTAVHTFVESEYNAFNDLNLRHMSLFHYNYYVFLSEQIDNPIDELTVGNTTKHIDTIQHRLLRIHQQLLYFL</sequence>
<dbReference type="AlphaFoldDB" id="A0A1D4KVD3"/>
<organism evidence="2 4">
    <name type="scientific">Staphylococcus caeli</name>
    <dbReference type="NCBI Taxonomy" id="2201815"/>
    <lineage>
        <taxon>Bacteria</taxon>
        <taxon>Bacillati</taxon>
        <taxon>Bacillota</taxon>
        <taxon>Bacilli</taxon>
        <taxon>Bacillales</taxon>
        <taxon>Staphylococcaceae</taxon>
        <taxon>Staphylococcus</taxon>
    </lineage>
</organism>